<name>A0ABT7C844_9MICO</name>
<sequence length="84" mass="9267">MKGQVREQRGLTEDLALFIEQVFGEDALQGFSRVPLAGFRGFDRLARGSQRAAGNFSQGDQGCERLHQEIPPQRSSQDGPPLLP</sequence>
<keyword evidence="3" id="KW-1185">Reference proteome</keyword>
<feature type="region of interest" description="Disordered" evidence="1">
    <location>
        <begin position="50"/>
        <end position="84"/>
    </location>
</feature>
<protein>
    <submittedName>
        <fullName evidence="2">Uncharacterized protein</fullName>
    </submittedName>
</protein>
<dbReference type="EMBL" id="PXVD01000007">
    <property type="protein sequence ID" value="MDJ1370902.1"/>
    <property type="molecule type" value="Genomic_DNA"/>
</dbReference>
<accession>A0ABT7C844</accession>
<reference evidence="2" key="2">
    <citation type="journal article" date="2022" name="Sci. Rep.">
        <title>In silico prediction of the enzymes involved in the degradation of the herbicide molinate by Gulosibacter molinativorax ON4T.</title>
        <authorList>
            <person name="Lopes A.R."/>
            <person name="Bunin E."/>
            <person name="Viana A.T."/>
            <person name="Froufe H."/>
            <person name="Munoz-Merida A."/>
            <person name="Pinho D."/>
            <person name="Figueiredo J."/>
            <person name="Barroso C."/>
            <person name="Vaz-Moreira I."/>
            <person name="Bellanger X."/>
            <person name="Egas C."/>
            <person name="Nunes O.C."/>
        </authorList>
    </citation>
    <scope>NUCLEOTIDE SEQUENCE</scope>
    <source>
        <strain evidence="2">ON4</strain>
    </source>
</reference>
<dbReference type="RefSeq" id="WP_026936251.1">
    <property type="nucleotide sequence ID" value="NZ_CP028426.1"/>
</dbReference>
<evidence type="ECO:0000313" key="2">
    <source>
        <dbReference type="EMBL" id="MDJ1370902.1"/>
    </source>
</evidence>
<dbReference type="Proteomes" id="UP001170379">
    <property type="component" value="Unassembled WGS sequence"/>
</dbReference>
<evidence type="ECO:0000256" key="1">
    <source>
        <dbReference type="SAM" id="MobiDB-lite"/>
    </source>
</evidence>
<proteinExistence type="predicted"/>
<reference evidence="2" key="1">
    <citation type="submission" date="2018-03" db="EMBL/GenBank/DDBJ databases">
        <authorList>
            <person name="Nunes O.C."/>
            <person name="Lopes A.R."/>
            <person name="Froufe H."/>
            <person name="Munoz-Merida A."/>
            <person name="Barroso C."/>
            <person name="Egas C."/>
        </authorList>
    </citation>
    <scope>NUCLEOTIDE SEQUENCE</scope>
    <source>
        <strain evidence="2">ON4</strain>
    </source>
</reference>
<evidence type="ECO:0000313" key="3">
    <source>
        <dbReference type="Proteomes" id="UP001170379"/>
    </source>
</evidence>
<comment type="caution">
    <text evidence="2">The sequence shown here is derived from an EMBL/GenBank/DDBJ whole genome shotgun (WGS) entry which is preliminary data.</text>
</comment>
<gene>
    <name evidence="2" type="ORF">C7K25_05910</name>
</gene>
<organism evidence="2 3">
    <name type="scientific">Gulosibacter molinativorax</name>
    <dbReference type="NCBI Taxonomy" id="256821"/>
    <lineage>
        <taxon>Bacteria</taxon>
        <taxon>Bacillati</taxon>
        <taxon>Actinomycetota</taxon>
        <taxon>Actinomycetes</taxon>
        <taxon>Micrococcales</taxon>
        <taxon>Microbacteriaceae</taxon>
        <taxon>Gulosibacter</taxon>
    </lineage>
</organism>